<keyword evidence="1" id="KW-0677">Repeat</keyword>
<dbReference type="InterPro" id="IPR050708">
    <property type="entry name" value="T6SS_VgrG/RHS"/>
</dbReference>
<evidence type="ECO:0000256" key="1">
    <source>
        <dbReference type="ARBA" id="ARBA00022737"/>
    </source>
</evidence>
<dbReference type="Pfam" id="PF25023">
    <property type="entry name" value="TEN_YD-shell"/>
    <property type="match status" value="2"/>
</dbReference>
<dbReference type="HOGENOM" id="CLU_235222_0_0_0"/>
<dbReference type="Pfam" id="PF05593">
    <property type="entry name" value="RHS_repeat"/>
    <property type="match status" value="1"/>
</dbReference>
<evidence type="ECO:0000259" key="3">
    <source>
        <dbReference type="Pfam" id="PF25023"/>
    </source>
</evidence>
<evidence type="ECO:0000313" key="5">
    <source>
        <dbReference type="Proteomes" id="UP000001031"/>
    </source>
</evidence>
<organism evidence="4 5">
    <name type="scientific">Akkermansia muciniphila (strain ATCC BAA-835 / DSM 22959 / JCM 33894 / BCRC 81048 / CCUG 64013 / CIP 107961 / Muc)</name>
    <dbReference type="NCBI Taxonomy" id="349741"/>
    <lineage>
        <taxon>Bacteria</taxon>
        <taxon>Pseudomonadati</taxon>
        <taxon>Verrucomicrobiota</taxon>
        <taxon>Verrucomicrobiia</taxon>
        <taxon>Verrucomicrobiales</taxon>
        <taxon>Akkermansiaceae</taxon>
        <taxon>Akkermansia</taxon>
    </lineage>
</organism>
<accession>B2UR84</accession>
<evidence type="ECO:0000313" key="4">
    <source>
        <dbReference type="EMBL" id="ACD04969.1"/>
    </source>
</evidence>
<dbReference type="Proteomes" id="UP000001031">
    <property type="component" value="Chromosome"/>
</dbReference>
<feature type="compositionally biased region" description="Low complexity" evidence="2">
    <location>
        <begin position="182"/>
        <end position="203"/>
    </location>
</feature>
<dbReference type="InterPro" id="IPR022385">
    <property type="entry name" value="Rhs_assc_core"/>
</dbReference>
<reference evidence="5" key="1">
    <citation type="journal article" date="2011" name="PLoS ONE">
        <title>The genome of Akkermansia muciniphila, a dedicated intestinal mucin degrader, and its use in exploring intestinal metagenomes.</title>
        <authorList>
            <person name="van Passel M.W."/>
            <person name="Kant R."/>
            <person name="Zoetendal E.G."/>
            <person name="Plugge C.M."/>
            <person name="Derrien M."/>
            <person name="Malfatti S.A."/>
            <person name="Chain P.S."/>
            <person name="Woyke T."/>
            <person name="Palva A."/>
            <person name="de Vos W.M."/>
            <person name="Smidt H."/>
        </authorList>
    </citation>
    <scope>NUCLEOTIDE SEQUENCE [LARGE SCALE GENOMIC DNA]</scope>
    <source>
        <strain evidence="5">ATCC BAA-835 / DSM 22959 / JCM 33894 / BCRC 81048 / CCUG 64013 / CIP 107961 / Muc</strain>
    </source>
</reference>
<gene>
    <name evidence="4" type="ordered locus">Amuc_1143</name>
</gene>
<dbReference type="NCBIfam" id="TIGR03696">
    <property type="entry name" value="Rhs_assc_core"/>
    <property type="match status" value="1"/>
</dbReference>
<dbReference type="EMBL" id="CP001071">
    <property type="protein sequence ID" value="ACD04969.1"/>
    <property type="molecule type" value="Genomic_DNA"/>
</dbReference>
<dbReference type="PANTHER" id="PTHR32305:SF15">
    <property type="entry name" value="PROTEIN RHSA-RELATED"/>
    <property type="match status" value="1"/>
</dbReference>
<feature type="compositionally biased region" description="Polar residues" evidence="2">
    <location>
        <begin position="1"/>
        <end position="25"/>
    </location>
</feature>
<dbReference type="PaxDb" id="349741-Amuc_1143"/>
<feature type="domain" description="Teneurin-like YD-shell" evidence="3">
    <location>
        <begin position="796"/>
        <end position="982"/>
    </location>
</feature>
<evidence type="ECO:0000256" key="2">
    <source>
        <dbReference type="SAM" id="MobiDB-lite"/>
    </source>
</evidence>
<dbReference type="InterPro" id="IPR031325">
    <property type="entry name" value="RHS_repeat"/>
</dbReference>
<keyword evidence="5" id="KW-1185">Reference proteome</keyword>
<dbReference type="KEGG" id="amu:Amuc_1143"/>
<feature type="domain" description="Teneurin-like YD-shell" evidence="3">
    <location>
        <begin position="1311"/>
        <end position="1512"/>
    </location>
</feature>
<feature type="compositionally biased region" description="Low complexity" evidence="2">
    <location>
        <begin position="30"/>
        <end position="44"/>
    </location>
</feature>
<dbReference type="Gene3D" id="2.180.10.10">
    <property type="entry name" value="RHS repeat-associated core"/>
    <property type="match status" value="4"/>
</dbReference>
<dbReference type="eggNOG" id="COG3209">
    <property type="taxonomic scope" value="Bacteria"/>
</dbReference>
<protein>
    <submittedName>
        <fullName evidence="4">YD repeat protein</fullName>
    </submittedName>
</protein>
<dbReference type="InterPro" id="IPR056823">
    <property type="entry name" value="TEN-like_YD-shell"/>
</dbReference>
<dbReference type="PANTHER" id="PTHR32305">
    <property type="match status" value="1"/>
</dbReference>
<dbReference type="STRING" id="349741.Amuc_1143"/>
<dbReference type="BioCyc" id="AMUC349741:G1GBX-1218-MONOMER"/>
<proteinExistence type="predicted"/>
<feature type="region of interest" description="Disordered" evidence="2">
    <location>
        <begin position="181"/>
        <end position="207"/>
    </location>
</feature>
<sequence>MFTNDQQNDAPSLNRGSANMINSNPAAGLPDAASQPGAPSAAAPLNAMSTPIQPYGADSVIYEKSDNFVQTSAGADVFMSPVNDTFTVPEGGATAVASLTVDDWGKLTISGPGGTFELDLTSAADEPGELGGHQEWSKSGSFELSEGTYTLSITHQNIDMPHNEYNQSVCRYSVTVTAHGGSSSSSSSSDTPPSSLSSSSSSDVPPEEKEICCRCGCCTDAEGNEYTIAAEKLPGDPGVEICMSQAEFLARGGASAPSPAAFSLRSAENARETAEACGGLKYVSPWAWRAHLDETSGLITMVPPAGAALYFNVQAGSDTALPAGISRKRDFRVQLLDETLAPAASGAPAYLSLVDADGQKIRFSAETGAVVGMTSASGRVLLAEDYFRNVSNTYDHEGSLVSSYSAAEGLMRTRTGADGELVMEWYAPAAVTVLADGTYEVTGEPYKTSSFLSSEENGVRTTVITRQQRGLPAHTITRTEEPGRVSIAKGQGDDTIIRTIETNRLYGGLSERIETVRGINDAEPVSCSRSVRQYTDGGWLLVSETEAFNTPLARTTSYEYNSQYRVSRINRPDGGYTRYEYDGEGRVTLEAAPWAGGGEQVTRTEYAGLRFYDNRPVRVAESRVLSDGTEIELTAVAYAYEQSPLMERVVKTVTAAGSSQEQTSVEETYGEAAAYPYAAGQMKFTRDIAGVETSYDYEAAAEHGAAHKKTAITKAGGGLVAGQSRKTESFIAANDTVLFEQESIWDGENWLLLSSGAHEYDEEGRRTKTTRGNGRVSVTSWMCCGKLSETDEDGVLTSYGYNSAHQLVETIRSEISDGDTVVTPETITTYTRDASGRALQTRRDRGAMTTTESVEYDRLGRIVRQTDVLGRVTATAYSEDGLTETVTTPSGATLVTEYHADGSVLHEYGTGQRERCHVYDIDNNCLRETVTLAGQTIILSRTLVNGFGQSVVQVTPTTAGFLYDRSEYDEQGSLIRSWRDAGTQEGAVAMAPALYEYDAFGNMTRETLALAEQPAPDNSPIREYAFSVENAEDGVYMVTAQIRYNAEGQPLVSVRKQLLSELSGVLETKTVIVNERGLTSAEWTEYAGNTKRIQKSVIPSSSVTAQTVAMDGWVLSQQNHAGITETAARAYTASGMTLTRTDGRGNTVTTRTDLAGRAVSVTDAAGNETVTQYDSCHDLAAVVTDALGNTKCARYDARGRKTAEWGTGTQPLLMGYDEADRLVSLTTFRAAQEGDIAEDPSERADGDTTTWNYDEATGLETRKTYADGTHVDKTWDAFNRLATETNARGIVKTCTYEQPRGLLVGISYSDATPGQSFAYDHLGQLTQITDVAGTRTFAYNLYGEPETDSLAANGIAWQVSERYDGLGRQAGYELSADGRRVQQTHLSYDGKGRLSTLTAEGMETPFSWTYSEHGGLVEQLAYPNGMTRVNTYEDSRDLLSVIDYQRPGSANPPARHEYDYDALGRPARRRDTWNTAAPKTTRLFTYNSRGELVGDQLRPGGRFGYQYDNIGNRKEAFEFGSTTDYETDELNRYAGIVRNRGEAFTPQYDADGNQTLVKTSTGIWEVTYNAENRPVKFESEDGGTTVECAYDSMGRRFEKKVTVGGTTGFHARYLYRDYLQVAECDLTGETPEVVRSYIWDPSEPEATRVLSMTRWEANGTQEKEHLYCMHDAMKNVTSLFGEARGRRALYEYRPYGGLITSEGNMAEENKFRFSSEYMDDELGLVYYNYRHLNPLDGRWISRDPIEEEGGWNLFAFVGNRIFNQADILGLWPWSQKQPDPPTFTTETKKCPDKNTISVVVRRSNEITVDADGSPRAYHPKNIGLDDNRNGGIGKDNYGIVSPDVIQGKNDPAPGYYVSVTALFDPRKKKTDPRRYVNSEVIPYLVFNKEDRKKGAKAGDYATVTKKMPNGDLLIVHAIVADYNPYSKGEGSIKLVKELGGNPDPRRGGVKCKEGFTIYVYPGTAEKFDSDKVSHETIQKKGKEIWDKQHNK</sequence>
<name>B2UR84_AKKM8</name>
<feature type="region of interest" description="Disordered" evidence="2">
    <location>
        <begin position="1"/>
        <end position="45"/>
    </location>
</feature>